<evidence type="ECO:0008006" key="3">
    <source>
        <dbReference type="Google" id="ProtNLM"/>
    </source>
</evidence>
<dbReference type="EMBL" id="BAABGY010000026">
    <property type="protein sequence ID" value="GAA4345270.1"/>
    <property type="molecule type" value="Genomic_DNA"/>
</dbReference>
<comment type="caution">
    <text evidence="1">The sequence shown here is derived from an EMBL/GenBank/DDBJ whole genome shotgun (WGS) entry which is preliminary data.</text>
</comment>
<sequence>MEQAIRSYAENGRLVREETSNPYESNLNRFYKHVFVYDLHGRQVYEQHIEKMSILQCFKYIYNDRGQVIKRTGFGSGDSGGTVRYFYKGDSLIRTVREPGR</sequence>
<accession>A0ABP8HVA7</accession>
<gene>
    <name evidence="1" type="ORF">GCM10023184_47060</name>
</gene>
<evidence type="ECO:0000313" key="1">
    <source>
        <dbReference type="EMBL" id="GAA4345270.1"/>
    </source>
</evidence>
<keyword evidence="2" id="KW-1185">Reference proteome</keyword>
<proteinExistence type="predicted"/>
<reference evidence="2" key="1">
    <citation type="journal article" date="2019" name="Int. J. Syst. Evol. Microbiol.">
        <title>The Global Catalogue of Microorganisms (GCM) 10K type strain sequencing project: providing services to taxonomists for standard genome sequencing and annotation.</title>
        <authorList>
            <consortium name="The Broad Institute Genomics Platform"/>
            <consortium name="The Broad Institute Genome Sequencing Center for Infectious Disease"/>
            <person name="Wu L."/>
            <person name="Ma J."/>
        </authorList>
    </citation>
    <scope>NUCLEOTIDE SEQUENCE [LARGE SCALE GENOMIC DNA]</scope>
    <source>
        <strain evidence="2">JCM 17919</strain>
    </source>
</reference>
<dbReference type="Proteomes" id="UP001501725">
    <property type="component" value="Unassembled WGS sequence"/>
</dbReference>
<protein>
    <recommendedName>
        <fullName evidence="3">RHS repeat-associated core domain-containing protein</fullName>
    </recommendedName>
</protein>
<evidence type="ECO:0000313" key="2">
    <source>
        <dbReference type="Proteomes" id="UP001501725"/>
    </source>
</evidence>
<organism evidence="1 2">
    <name type="scientific">Flaviaesturariibacter amylovorans</name>
    <dbReference type="NCBI Taxonomy" id="1084520"/>
    <lineage>
        <taxon>Bacteria</taxon>
        <taxon>Pseudomonadati</taxon>
        <taxon>Bacteroidota</taxon>
        <taxon>Chitinophagia</taxon>
        <taxon>Chitinophagales</taxon>
        <taxon>Chitinophagaceae</taxon>
        <taxon>Flaviaestuariibacter</taxon>
    </lineage>
</organism>
<name>A0ABP8HVA7_9BACT</name>